<organism evidence="1 2">
    <name type="scientific">Acanthamoeba castellanii (strain ATCC 30010 / Neff)</name>
    <dbReference type="NCBI Taxonomy" id="1257118"/>
    <lineage>
        <taxon>Eukaryota</taxon>
        <taxon>Amoebozoa</taxon>
        <taxon>Discosea</taxon>
        <taxon>Longamoebia</taxon>
        <taxon>Centramoebida</taxon>
        <taxon>Acanthamoebidae</taxon>
        <taxon>Acanthamoeba</taxon>
    </lineage>
</organism>
<sequence length="484" mass="52558">MNLLQWHDDDWDFALFVDLTTSSTKWKDILASIPLPQPAPANSGRGRGYRRYNDTTVLDGGSTILATLAAFDRCDGQINNPSFRFDILRKLWDSVGLRSPNYAPGVDGNSGSGSDDGATWTASEVLTTLLACLGFVWQPDVCQVPSDERYGGIASHSNQLCRHTAAAKRQERQHTADFVDKFAHLVAQHVDQTGDTPGQEASAWQLIERQVMRFVGQQRLARAAEYLADRAARRGVWADQPPFALTESGDVTGYNQNRGFFAARLDLVCPISSGGGGLQADDPMSIQGENGQQQVVVSVSTKAVDTYDAPSEQTMITVRVVGGHQAGHQLHQRLTALAESATVTLSEEENGYDVGDETHPAAADGHAALLIYLNRTMGSPNVELRKKVVATAALAAVGRLLGLSAPPASDDAIADAGLRRDDDNKKLAQAVVDFLWTVMRVTTWDADEGAFPVSLGQWKKWERQPYDDAESSDQLVASRPCATY</sequence>
<dbReference type="EMBL" id="KB007811">
    <property type="protein sequence ID" value="ELR24767.1"/>
    <property type="molecule type" value="Genomic_DNA"/>
</dbReference>
<dbReference type="VEuPathDB" id="AmoebaDB:ACA1_174270"/>
<protein>
    <submittedName>
        <fullName evidence="1">Uncharacterized protein</fullName>
    </submittedName>
</protein>
<dbReference type="AlphaFoldDB" id="L8HHT0"/>
<keyword evidence="2" id="KW-1185">Reference proteome</keyword>
<name>L8HHT0_ACACF</name>
<gene>
    <name evidence="1" type="ORF">ACA1_174270</name>
</gene>
<dbReference type="KEGG" id="acan:ACA1_174270"/>
<reference evidence="1 2" key="1">
    <citation type="journal article" date="2013" name="Genome Biol.">
        <title>Genome of Acanthamoeba castellanii highlights extensive lateral gene transfer and early evolution of tyrosine kinase signaling.</title>
        <authorList>
            <person name="Clarke M."/>
            <person name="Lohan A.J."/>
            <person name="Liu B."/>
            <person name="Lagkouvardos I."/>
            <person name="Roy S."/>
            <person name="Zafar N."/>
            <person name="Bertelli C."/>
            <person name="Schilde C."/>
            <person name="Kianianmomeni A."/>
            <person name="Burglin T.R."/>
            <person name="Frech C."/>
            <person name="Turcotte B."/>
            <person name="Kopec K.O."/>
            <person name="Synnott J.M."/>
            <person name="Choo C."/>
            <person name="Paponov I."/>
            <person name="Finkler A."/>
            <person name="Soon Heng Tan C."/>
            <person name="Hutchins A.P."/>
            <person name="Weinmeier T."/>
            <person name="Rattei T."/>
            <person name="Chu J.S."/>
            <person name="Gimenez G."/>
            <person name="Irimia M."/>
            <person name="Rigden D.J."/>
            <person name="Fitzpatrick D.A."/>
            <person name="Lorenzo-Morales J."/>
            <person name="Bateman A."/>
            <person name="Chiu C.H."/>
            <person name="Tang P."/>
            <person name="Hegemann P."/>
            <person name="Fromm H."/>
            <person name="Raoult D."/>
            <person name="Greub G."/>
            <person name="Miranda-Saavedra D."/>
            <person name="Chen N."/>
            <person name="Nash P."/>
            <person name="Ginger M.L."/>
            <person name="Horn M."/>
            <person name="Schaap P."/>
            <person name="Caler L."/>
            <person name="Loftus B."/>
        </authorList>
    </citation>
    <scope>NUCLEOTIDE SEQUENCE [LARGE SCALE GENOMIC DNA]</scope>
    <source>
        <strain evidence="1 2">Neff</strain>
    </source>
</reference>
<evidence type="ECO:0000313" key="1">
    <source>
        <dbReference type="EMBL" id="ELR24767.1"/>
    </source>
</evidence>
<dbReference type="Proteomes" id="UP000011083">
    <property type="component" value="Unassembled WGS sequence"/>
</dbReference>
<dbReference type="GeneID" id="14925794"/>
<dbReference type="RefSeq" id="XP_004356667.1">
    <property type="nucleotide sequence ID" value="XM_004356614.1"/>
</dbReference>
<accession>L8HHT0</accession>
<proteinExistence type="predicted"/>
<evidence type="ECO:0000313" key="2">
    <source>
        <dbReference type="Proteomes" id="UP000011083"/>
    </source>
</evidence>